<evidence type="ECO:0000256" key="1">
    <source>
        <dbReference type="ARBA" id="ARBA00004255"/>
    </source>
</evidence>
<dbReference type="PANTHER" id="PTHR12704:SF2">
    <property type="entry name" value="GOLGI PHOSPHOPROTEIN 3 HOMOLOG SAURON"/>
    <property type="match status" value="1"/>
</dbReference>
<evidence type="ECO:0000256" key="3">
    <source>
        <dbReference type="ARBA" id="ARBA00023121"/>
    </source>
</evidence>
<comment type="subcellular location">
    <subcellularLocation>
        <location evidence="1">Golgi apparatus membrane</location>
        <topology evidence="1">Peripheral membrane protein</topology>
        <orientation evidence="1">Cytoplasmic side</orientation>
    </subcellularLocation>
</comment>
<dbReference type="Proteomes" id="UP001501074">
    <property type="component" value="Unassembled WGS sequence"/>
</dbReference>
<evidence type="ECO:0000256" key="4">
    <source>
        <dbReference type="ARBA" id="ARBA00023136"/>
    </source>
</evidence>
<evidence type="ECO:0000313" key="6">
    <source>
        <dbReference type="Proteomes" id="UP001501074"/>
    </source>
</evidence>
<reference evidence="6" key="1">
    <citation type="journal article" date="2019" name="Int. J. Syst. Evol. Microbiol.">
        <title>The Global Catalogue of Microorganisms (GCM) 10K type strain sequencing project: providing services to taxonomists for standard genome sequencing and annotation.</title>
        <authorList>
            <consortium name="The Broad Institute Genomics Platform"/>
            <consortium name="The Broad Institute Genome Sequencing Center for Infectious Disease"/>
            <person name="Wu L."/>
            <person name="Ma J."/>
        </authorList>
    </citation>
    <scope>NUCLEOTIDE SEQUENCE [LARGE SCALE GENOMIC DNA]</scope>
    <source>
        <strain evidence="6">JCM 16902</strain>
    </source>
</reference>
<keyword evidence="6" id="KW-1185">Reference proteome</keyword>
<dbReference type="RefSeq" id="WP_231485947.1">
    <property type="nucleotide sequence ID" value="NZ_BAAAZO010000002.1"/>
</dbReference>
<evidence type="ECO:0008006" key="7">
    <source>
        <dbReference type="Google" id="ProtNLM"/>
    </source>
</evidence>
<organism evidence="5 6">
    <name type="scientific">Kineosporia mesophila</name>
    <dbReference type="NCBI Taxonomy" id="566012"/>
    <lineage>
        <taxon>Bacteria</taxon>
        <taxon>Bacillati</taxon>
        <taxon>Actinomycetota</taxon>
        <taxon>Actinomycetes</taxon>
        <taxon>Kineosporiales</taxon>
        <taxon>Kineosporiaceae</taxon>
        <taxon>Kineosporia</taxon>
    </lineage>
</organism>
<dbReference type="EMBL" id="BAAAZO010000002">
    <property type="protein sequence ID" value="GAA3598232.1"/>
    <property type="molecule type" value="Genomic_DNA"/>
</dbReference>
<keyword evidence="4" id="KW-0472">Membrane</keyword>
<evidence type="ECO:0000256" key="2">
    <source>
        <dbReference type="ARBA" id="ARBA00023034"/>
    </source>
</evidence>
<accession>A0ABP6Z624</accession>
<protein>
    <recommendedName>
        <fullName evidence="7">Golgi phosphoprotein 3 GPP34</fullName>
    </recommendedName>
</protein>
<dbReference type="Pfam" id="PF05719">
    <property type="entry name" value="GPP34"/>
    <property type="match status" value="1"/>
</dbReference>
<proteinExistence type="predicted"/>
<gene>
    <name evidence="5" type="ORF">GCM10022223_11960</name>
</gene>
<keyword evidence="3" id="KW-0446">Lipid-binding</keyword>
<evidence type="ECO:0000313" key="5">
    <source>
        <dbReference type="EMBL" id="GAA3598232.1"/>
    </source>
</evidence>
<dbReference type="Gene3D" id="1.10.3630.10">
    <property type="entry name" value="yeast vps74-n-term truncation variant domain like"/>
    <property type="match status" value="1"/>
</dbReference>
<keyword evidence="2" id="KW-0333">Golgi apparatus</keyword>
<name>A0ABP6Z624_9ACTN</name>
<sequence length="238" mass="25264">MTTQAFSPGSQMLIVEELMLLLLDDEKGSVAGSPSLQFLLGGGLLVELALLERVGQSEKKSLLTGRKLLATGTGPLPDPLLQAAYDTIAEKPRGAQQALTKIGKGLQKTVPERLVERGILREEKKKMLGVIPHIVHPAENTSYETQLRRKIRPVLADGATPDQRTASLIALLSAGNALKTSLRDMEPPLKWSSDIRRRGKEIQEGDWGATVVSDAVKAAAAAITAATVAATTAATTSG</sequence>
<dbReference type="InterPro" id="IPR008628">
    <property type="entry name" value="GPP34-like"/>
</dbReference>
<comment type="caution">
    <text evidence="5">The sequence shown here is derived from an EMBL/GenBank/DDBJ whole genome shotgun (WGS) entry which is preliminary data.</text>
</comment>
<dbReference type="PANTHER" id="PTHR12704">
    <property type="entry name" value="TRANS-GOLGI PROTEIN GMX33"/>
    <property type="match status" value="1"/>
</dbReference>
<dbReference type="InterPro" id="IPR038261">
    <property type="entry name" value="GPP34-like_sf"/>
</dbReference>